<keyword evidence="1" id="KW-0472">Membrane</keyword>
<comment type="caution">
    <text evidence="2">The sequence shown here is derived from an EMBL/GenBank/DDBJ whole genome shotgun (WGS) entry which is preliminary data.</text>
</comment>
<dbReference type="EMBL" id="JANVFS010000002">
    <property type="protein sequence ID" value="KAJ4494569.1"/>
    <property type="molecule type" value="Genomic_DNA"/>
</dbReference>
<evidence type="ECO:0000313" key="3">
    <source>
        <dbReference type="Proteomes" id="UP001150238"/>
    </source>
</evidence>
<name>A0A9W9AZW5_9AGAR</name>
<evidence type="ECO:0000256" key="1">
    <source>
        <dbReference type="SAM" id="Phobius"/>
    </source>
</evidence>
<proteinExistence type="predicted"/>
<feature type="transmembrane region" description="Helical" evidence="1">
    <location>
        <begin position="82"/>
        <end position="101"/>
    </location>
</feature>
<dbReference type="AlphaFoldDB" id="A0A9W9AZW5"/>
<keyword evidence="1" id="KW-0812">Transmembrane</keyword>
<organism evidence="2 3">
    <name type="scientific">Lentinula lateritia</name>
    <dbReference type="NCBI Taxonomy" id="40482"/>
    <lineage>
        <taxon>Eukaryota</taxon>
        <taxon>Fungi</taxon>
        <taxon>Dikarya</taxon>
        <taxon>Basidiomycota</taxon>
        <taxon>Agaricomycotina</taxon>
        <taxon>Agaricomycetes</taxon>
        <taxon>Agaricomycetidae</taxon>
        <taxon>Agaricales</taxon>
        <taxon>Marasmiineae</taxon>
        <taxon>Omphalotaceae</taxon>
        <taxon>Lentinula</taxon>
    </lineage>
</organism>
<keyword evidence="1" id="KW-1133">Transmembrane helix</keyword>
<accession>A0A9W9AZW5</accession>
<reference evidence="2" key="2">
    <citation type="journal article" date="2023" name="Proc. Natl. Acad. Sci. U.S.A.">
        <title>A global phylogenomic analysis of the shiitake genus Lentinula.</title>
        <authorList>
            <person name="Sierra-Patev S."/>
            <person name="Min B."/>
            <person name="Naranjo-Ortiz M."/>
            <person name="Looney B."/>
            <person name="Konkel Z."/>
            <person name="Slot J.C."/>
            <person name="Sakamoto Y."/>
            <person name="Steenwyk J.L."/>
            <person name="Rokas A."/>
            <person name="Carro J."/>
            <person name="Camarero S."/>
            <person name="Ferreira P."/>
            <person name="Molpeceres G."/>
            <person name="Ruiz-Duenas F.J."/>
            <person name="Serrano A."/>
            <person name="Henrissat B."/>
            <person name="Drula E."/>
            <person name="Hughes K.W."/>
            <person name="Mata J.L."/>
            <person name="Ishikawa N.K."/>
            <person name="Vargas-Isla R."/>
            <person name="Ushijima S."/>
            <person name="Smith C.A."/>
            <person name="Donoghue J."/>
            <person name="Ahrendt S."/>
            <person name="Andreopoulos W."/>
            <person name="He G."/>
            <person name="LaButti K."/>
            <person name="Lipzen A."/>
            <person name="Ng V."/>
            <person name="Riley R."/>
            <person name="Sandor L."/>
            <person name="Barry K."/>
            <person name="Martinez A.T."/>
            <person name="Xiao Y."/>
            <person name="Gibbons J.G."/>
            <person name="Terashima K."/>
            <person name="Grigoriev I.V."/>
            <person name="Hibbett D."/>
        </authorList>
    </citation>
    <scope>NUCLEOTIDE SEQUENCE</scope>
    <source>
        <strain evidence="2">Sp2 HRB7682 ss15</strain>
    </source>
</reference>
<gene>
    <name evidence="2" type="ORF">C8J55DRAFT_99109</name>
</gene>
<dbReference type="Proteomes" id="UP001150238">
    <property type="component" value="Unassembled WGS sequence"/>
</dbReference>
<protein>
    <submittedName>
        <fullName evidence="2">Uncharacterized protein</fullName>
    </submittedName>
</protein>
<evidence type="ECO:0000313" key="2">
    <source>
        <dbReference type="EMBL" id="KAJ4494569.1"/>
    </source>
</evidence>
<reference evidence="2" key="1">
    <citation type="submission" date="2022-08" db="EMBL/GenBank/DDBJ databases">
        <authorList>
            <consortium name="DOE Joint Genome Institute"/>
            <person name="Min B."/>
            <person name="Riley R."/>
            <person name="Sierra-Patev S."/>
            <person name="Naranjo-Ortiz M."/>
            <person name="Looney B."/>
            <person name="Konkel Z."/>
            <person name="Slot J.C."/>
            <person name="Sakamoto Y."/>
            <person name="Steenwyk J.L."/>
            <person name="Rokas A."/>
            <person name="Carro J."/>
            <person name="Camarero S."/>
            <person name="Ferreira P."/>
            <person name="Molpeceres G."/>
            <person name="Ruiz-Duenas F.J."/>
            <person name="Serrano A."/>
            <person name="Henrissat B."/>
            <person name="Drula E."/>
            <person name="Hughes K.W."/>
            <person name="Mata J.L."/>
            <person name="Ishikawa N.K."/>
            <person name="Vargas-Isla R."/>
            <person name="Ushijima S."/>
            <person name="Smith C.A."/>
            <person name="Ahrendt S."/>
            <person name="Andreopoulos W."/>
            <person name="He G."/>
            <person name="Labutti K."/>
            <person name="Lipzen A."/>
            <person name="Ng V."/>
            <person name="Sandor L."/>
            <person name="Barry K."/>
            <person name="Martinez A.T."/>
            <person name="Xiao Y."/>
            <person name="Gibbons J.G."/>
            <person name="Terashima K."/>
            <person name="Hibbett D.S."/>
            <person name="Grigoriev I.V."/>
        </authorList>
    </citation>
    <scope>NUCLEOTIDE SEQUENCE</scope>
    <source>
        <strain evidence="2">Sp2 HRB7682 ss15</strain>
    </source>
</reference>
<sequence length="266" mass="29295">MIRRINRIWLFPDLLHIQLFLRPQFFTLYFTAGRCCSFPPRSLLCCIKPPSKTVSLLRLHSSLLAENFHKPNPNMLISATKFYSLLILGLLSTALAMAAPLGPSAVDSSDTGVTNLSSLRPRASLTFKAKVKFDSPYPIIGTSNEDKTQKMKIKNAVKLLIKAALDPSGSMRLTVSDWGQIAPNAVGNEQQFTVEVNFTPELPPTTSGLRIKPQTATKHYAGWVSWKNAPKVSGELCDEHTTLKVENSNLIGAFPNTGQGLTCIHM</sequence>